<dbReference type="AlphaFoldDB" id="Q1HVA3"/>
<protein>
    <submittedName>
        <fullName evidence="1">Root cap protein 8</fullName>
    </submittedName>
</protein>
<evidence type="ECO:0000313" key="1">
    <source>
        <dbReference type="EMBL" id="ABB88548.1"/>
    </source>
</evidence>
<name>Q1HVA3_MESVI</name>
<organism evidence="1">
    <name type="scientific">Mesostigma viride</name>
    <name type="common">Green alga</name>
    <dbReference type="NCBI Taxonomy" id="41882"/>
    <lineage>
        <taxon>Eukaryota</taxon>
        <taxon>Viridiplantae</taxon>
        <taxon>Streptophyta</taxon>
        <taxon>Mesostigmatophyceae</taxon>
        <taxon>Mesostigmatales</taxon>
        <taxon>Mesostigmataceae</taxon>
        <taxon>Mesostigma</taxon>
    </lineage>
</organism>
<reference evidence="1" key="1">
    <citation type="journal article" date="2006" name="Mol. Biol. Evol.">
        <title>A land plant-specific multigene family in the unicellular Mesostigma argues for its close relationship to Streptophyta.</title>
        <authorList>
            <person name="Nedelcu A.M."/>
            <person name="Borza T."/>
            <person name="Lee R.W."/>
        </authorList>
    </citation>
    <scope>NUCLEOTIDE SEQUENCE</scope>
    <source>
        <strain evidence="1">NIES 296</strain>
    </source>
</reference>
<accession>Q1HVA3</accession>
<proteinExistence type="evidence at transcript level"/>
<feature type="non-terminal residue" evidence="1">
    <location>
        <position position="1"/>
    </location>
</feature>
<sequence length="66" mass="6914">NSARGAGKAYDYEVSSLAATDCKFSQFLGWNNKENAEAVAAALSMHKWEGEAGADSDNPNAYGGAQ</sequence>
<dbReference type="EMBL" id="DQ287943">
    <property type="protein sequence ID" value="ABB88548.1"/>
    <property type="molecule type" value="mRNA"/>
</dbReference>